<feature type="transmembrane region" description="Helical" evidence="1">
    <location>
        <begin position="31"/>
        <end position="54"/>
    </location>
</feature>
<evidence type="ECO:0000313" key="2">
    <source>
        <dbReference type="EMBL" id="MBT0772934.1"/>
    </source>
</evidence>
<proteinExistence type="predicted"/>
<keyword evidence="3" id="KW-1185">Reference proteome</keyword>
<dbReference type="Proteomes" id="UP001197247">
    <property type="component" value="Unassembled WGS sequence"/>
</dbReference>
<feature type="transmembrane region" description="Helical" evidence="1">
    <location>
        <begin position="60"/>
        <end position="85"/>
    </location>
</feature>
<evidence type="ECO:0008006" key="4">
    <source>
        <dbReference type="Google" id="ProtNLM"/>
    </source>
</evidence>
<name>A0ABS5TQS3_9ACTN</name>
<evidence type="ECO:0000313" key="3">
    <source>
        <dbReference type="Proteomes" id="UP001197247"/>
    </source>
</evidence>
<gene>
    <name evidence="2" type="ORF">KIH74_28585</name>
</gene>
<dbReference type="EMBL" id="JAHBAY010000014">
    <property type="protein sequence ID" value="MBT0772934.1"/>
    <property type="molecule type" value="Genomic_DNA"/>
</dbReference>
<keyword evidence="1" id="KW-0812">Transmembrane</keyword>
<keyword evidence="1" id="KW-0472">Membrane</keyword>
<protein>
    <recommendedName>
        <fullName evidence="4">DUF2207 domain-containing protein</fullName>
    </recommendedName>
</protein>
<reference evidence="2 3" key="1">
    <citation type="submission" date="2021-05" db="EMBL/GenBank/DDBJ databases">
        <title>Kineosporia and Streptomyces sp. nov. two new marine actinobacteria isolated from Coral.</title>
        <authorList>
            <person name="Buangrab K."/>
            <person name="Sutthacheep M."/>
            <person name="Yeemin T."/>
            <person name="Harunari E."/>
            <person name="Igarashi Y."/>
            <person name="Kanchanasin P."/>
            <person name="Tanasupawat S."/>
            <person name="Phongsopitanun W."/>
        </authorList>
    </citation>
    <scope>NUCLEOTIDE SEQUENCE [LARGE SCALE GENOMIC DNA]</scope>
    <source>
        <strain evidence="2 3">J2-2</strain>
    </source>
</reference>
<evidence type="ECO:0000256" key="1">
    <source>
        <dbReference type="SAM" id="Phobius"/>
    </source>
</evidence>
<accession>A0ABS5TQS3</accession>
<dbReference type="RefSeq" id="WP_214159473.1">
    <property type="nucleotide sequence ID" value="NZ_JAHBAY010000014.1"/>
</dbReference>
<comment type="caution">
    <text evidence="2">The sequence shown here is derived from an EMBL/GenBank/DDBJ whole genome shotgun (WGS) entry which is preliminary data.</text>
</comment>
<organism evidence="2 3">
    <name type="scientific">Kineosporia corallincola</name>
    <dbReference type="NCBI Taxonomy" id="2835133"/>
    <lineage>
        <taxon>Bacteria</taxon>
        <taxon>Bacillati</taxon>
        <taxon>Actinomycetota</taxon>
        <taxon>Actinomycetes</taxon>
        <taxon>Kineosporiales</taxon>
        <taxon>Kineosporiaceae</taxon>
        <taxon>Kineosporia</taxon>
    </lineage>
</organism>
<sequence>MVFASSLNARPRPASAVRRWSSRLDLRPRHAVLVLAAGTWVVIVPAATLIGWFAGQVQMAITLLGAFLLCAVSLGSILVTVAVLAARLRGGRGRAVSVPGPVESGEPVRSELDMCLIGLSPGWTVPPKSEVLSRFLQTFESSLAALRIRLAHRLGADVAAALPLHQQIAFAEELGIWTGEDVAAWRDHLSIRTRILTQGAELPLSVLEQHTQWLNCLGRRTVSAASR</sequence>
<keyword evidence="1" id="KW-1133">Transmembrane helix</keyword>